<dbReference type="GeneTree" id="ENSGT01030000234613"/>
<evidence type="ECO:0000313" key="3">
    <source>
        <dbReference type="Ensembl" id="ENSACLP00000016809.2"/>
    </source>
</evidence>
<feature type="compositionally biased region" description="Basic and acidic residues" evidence="2">
    <location>
        <begin position="361"/>
        <end position="388"/>
    </location>
</feature>
<dbReference type="GO" id="GO:0000149">
    <property type="term" value="F:SNARE binding"/>
    <property type="evidence" value="ECO:0007669"/>
    <property type="project" value="TreeGrafter"/>
</dbReference>
<feature type="compositionally biased region" description="Basic and acidic residues" evidence="2">
    <location>
        <begin position="214"/>
        <end position="238"/>
    </location>
</feature>
<feature type="compositionally biased region" description="Basic residues" evidence="2">
    <location>
        <begin position="44"/>
        <end position="53"/>
    </location>
</feature>
<feature type="compositionally biased region" description="Low complexity" evidence="2">
    <location>
        <begin position="91"/>
        <end position="102"/>
    </location>
</feature>
<dbReference type="GO" id="GO:0000145">
    <property type="term" value="C:exocyst"/>
    <property type="evidence" value="ECO:0007669"/>
    <property type="project" value="InterPro"/>
</dbReference>
<proteinExistence type="inferred from homology"/>
<organism evidence="3 4">
    <name type="scientific">Astatotilapia calliptera</name>
    <name type="common">Eastern happy</name>
    <name type="synonym">Chromis callipterus</name>
    <dbReference type="NCBI Taxonomy" id="8154"/>
    <lineage>
        <taxon>Eukaryota</taxon>
        <taxon>Metazoa</taxon>
        <taxon>Chordata</taxon>
        <taxon>Craniata</taxon>
        <taxon>Vertebrata</taxon>
        <taxon>Euteleostomi</taxon>
        <taxon>Actinopterygii</taxon>
        <taxon>Neopterygii</taxon>
        <taxon>Teleostei</taxon>
        <taxon>Neoteleostei</taxon>
        <taxon>Acanthomorphata</taxon>
        <taxon>Ovalentaria</taxon>
        <taxon>Cichlomorphae</taxon>
        <taxon>Cichliformes</taxon>
        <taxon>Cichlidae</taxon>
        <taxon>African cichlids</taxon>
        <taxon>Pseudocrenilabrinae</taxon>
        <taxon>Haplochromini</taxon>
        <taxon>Astatotilapia</taxon>
    </lineage>
</organism>
<dbReference type="AlphaFoldDB" id="A0A3P8PIL2"/>
<feature type="region of interest" description="Disordered" evidence="2">
    <location>
        <begin position="1"/>
        <end position="433"/>
    </location>
</feature>
<feature type="compositionally biased region" description="Basic and acidic residues" evidence="2">
    <location>
        <begin position="286"/>
        <end position="313"/>
    </location>
</feature>
<comment type="similarity">
    <text evidence="1">Belongs to the SEC6 family.</text>
</comment>
<reference evidence="3" key="1">
    <citation type="submission" date="2018-05" db="EMBL/GenBank/DDBJ databases">
        <authorList>
            <person name="Datahose"/>
        </authorList>
    </citation>
    <scope>NUCLEOTIDE SEQUENCE</scope>
</reference>
<accession>A0A3P8PIL2</accession>
<feature type="compositionally biased region" description="Basic and acidic residues" evidence="2">
    <location>
        <begin position="476"/>
        <end position="489"/>
    </location>
</feature>
<dbReference type="Proteomes" id="UP000265100">
    <property type="component" value="Chromosome 19"/>
</dbReference>
<dbReference type="Pfam" id="PF06046">
    <property type="entry name" value="Sec6"/>
    <property type="match status" value="1"/>
</dbReference>
<evidence type="ECO:0000313" key="4">
    <source>
        <dbReference type="Proteomes" id="UP000265100"/>
    </source>
</evidence>
<protein>
    <recommendedName>
        <fullName evidence="5">Exocyst complex component Sec6</fullName>
    </recommendedName>
</protein>
<feature type="compositionally biased region" description="Polar residues" evidence="2">
    <location>
        <begin position="1"/>
        <end position="25"/>
    </location>
</feature>
<dbReference type="Gene3D" id="1.10.357.70">
    <property type="entry name" value="Exocyst complex component Sec6, C-terminal domain"/>
    <property type="match status" value="1"/>
</dbReference>
<dbReference type="GO" id="GO:0006887">
    <property type="term" value="P:exocytosis"/>
    <property type="evidence" value="ECO:0007669"/>
    <property type="project" value="InterPro"/>
</dbReference>
<dbReference type="InterPro" id="IPR010326">
    <property type="entry name" value="EXOC3/Sec6"/>
</dbReference>
<feature type="compositionally biased region" description="Basic and acidic residues" evidence="2">
    <location>
        <begin position="139"/>
        <end position="166"/>
    </location>
</feature>
<evidence type="ECO:0000256" key="1">
    <source>
        <dbReference type="ARBA" id="ARBA00009447"/>
    </source>
</evidence>
<dbReference type="Ensembl" id="ENSACLT00000017217.2">
    <property type="protein sequence ID" value="ENSACLP00000016809.2"/>
    <property type="gene ID" value="ENSACLG00000011438.2"/>
</dbReference>
<dbReference type="GO" id="GO:0051601">
    <property type="term" value="P:exocyst localization"/>
    <property type="evidence" value="ECO:0007669"/>
    <property type="project" value="TreeGrafter"/>
</dbReference>
<dbReference type="PANTHER" id="PTHR21292">
    <property type="entry name" value="EXOCYST COMPLEX COMPONENT SEC6-RELATED"/>
    <property type="match status" value="1"/>
</dbReference>
<dbReference type="Bgee" id="ENSACLG00000011438">
    <property type="expression patterns" value="Expressed in spleen and 6 other cell types or tissues"/>
</dbReference>
<evidence type="ECO:0000256" key="2">
    <source>
        <dbReference type="SAM" id="MobiDB-lite"/>
    </source>
</evidence>
<evidence type="ECO:0008006" key="5">
    <source>
        <dbReference type="Google" id="ProtNLM"/>
    </source>
</evidence>
<feature type="compositionally biased region" description="Basic and acidic residues" evidence="2">
    <location>
        <begin position="448"/>
        <end position="464"/>
    </location>
</feature>
<dbReference type="PANTHER" id="PTHR21292:SF4">
    <property type="entry name" value="TUMOR NECROSIS FACTOR ALPHA-INDUCED PROTEIN 2"/>
    <property type="match status" value="1"/>
</dbReference>
<dbReference type="InterPro" id="IPR042532">
    <property type="entry name" value="EXOC3/Sec6_C"/>
</dbReference>
<feature type="compositionally biased region" description="Basic and acidic residues" evidence="2">
    <location>
        <begin position="61"/>
        <end position="79"/>
    </location>
</feature>
<reference evidence="3" key="2">
    <citation type="submission" date="2025-08" db="UniProtKB">
        <authorList>
            <consortium name="Ensembl"/>
        </authorList>
    </citation>
    <scope>IDENTIFICATION</scope>
</reference>
<sequence>MSQMMDKSTENPSNDTVSTKSNGSIKSDEKTSTDGGINVGMMGKFRRSLRLPTRKNPPSPGDKESKLSPESDEPAKKLDSAASPQPPSPSLSPGSASTSPKSNQEKEDDESDVSSHKSRPLTPSNTDPSMPKFENTLNRLRESFRWRRKKEVDTLPSEDLKEEKGLGDGSSATCLENEEKKEDEESDVSSLKSKPATPSKTDPSVPGFDNALYRLRESFPWRRKKEVPSEDLKEEKGLGDGSSATCLENEEKKEDEESDVSSLKSKPATPSKTDPSMPRFDNTFNRLRESIRWRRKKEVDTLPSEDLKEEKGLGDGSSATCLENEEKKEEEESDVSSLKSKPATPSKTDPSMPRFDNTFNRLRESFPWRRKKEVDTLPSEDLKEEKGLGDGSSATCLENEEKKEDEESDVSSLKSKPATPSKTDPSMPRFDNTFNRLRESIRWRRKQEVDTLPSEDLKEEKDPNNRSQKRKFYFKQKRDEDKPPSMDEKVTPTFEEYLERQAFCEATQELIDREKHLFWETAEAEANKEAVEKLAADHKALEEHVWQILQQSFSLSSEEASASALKSAVKAINLEEEQDQLWKQNSQTPPAWRPSEWKKHHDKVLHELVNGRMDNPSSPTGDQVNQSTIQATIQSMGKQLKDDLQQVVEKVNNCYPPEMDICNFYARQYHQTVKARLRKIVGSVGSVDDCSFLLQWVKESYPEILEKPELASNINTEALGNLLPDELLKPLEEQYLSKQQSDLMIFIDRVLDEAKKEWDQGKEPTRDDGCYASPVAYDVIQFIYGIVTSAHKIVDGHKAQKITSNLTDFMQRYQKFHEDVIKQNKPHSKAFIKANLSCVEKFRDFLVEHNLFPEDVRENCLQVLTEMKQSAHTYLLTPVHKILKPHYQKVGTSDWLKKNTFEKLLNSTEDQLQELQGSTQSCHQELIGQLQQEMTVEYVRRLLKGEVKLKDKDRQLKAYETVKENAERLHELFARMGSKQDWLKEILTKIAEVLKLQDIPAIQMQIVSVGSAYPDLSEKHVSALLKLKTNISKADRKIVKTTLSDTLKESRADPGTRKFFSKVEVR</sequence>
<name>A0A3P8PIL2_ASTCA</name>
<reference evidence="3" key="3">
    <citation type="submission" date="2025-09" db="UniProtKB">
        <authorList>
            <consortium name="Ensembl"/>
        </authorList>
    </citation>
    <scope>IDENTIFICATION</scope>
</reference>
<feature type="region of interest" description="Disordered" evidence="2">
    <location>
        <begin position="448"/>
        <end position="489"/>
    </location>
</feature>
<keyword evidence="4" id="KW-1185">Reference proteome</keyword>